<proteinExistence type="predicted"/>
<comment type="caution">
    <text evidence="2">The sequence shown here is derived from an EMBL/GenBank/DDBJ whole genome shotgun (WGS) entry which is preliminary data.</text>
</comment>
<reference evidence="2" key="1">
    <citation type="submission" date="2023-01" db="EMBL/GenBank/DDBJ databases">
        <title>Metagenome sequencing of chrysophaentin producing Chrysophaeum taylorii.</title>
        <authorList>
            <person name="Davison J."/>
            <person name="Bewley C."/>
        </authorList>
    </citation>
    <scope>NUCLEOTIDE SEQUENCE</scope>
    <source>
        <strain evidence="2">NIES-1699</strain>
    </source>
</reference>
<evidence type="ECO:0000256" key="1">
    <source>
        <dbReference type="SAM" id="Phobius"/>
    </source>
</evidence>
<organism evidence="2 3">
    <name type="scientific">Chrysophaeum taylorii</name>
    <dbReference type="NCBI Taxonomy" id="2483200"/>
    <lineage>
        <taxon>Eukaryota</taxon>
        <taxon>Sar</taxon>
        <taxon>Stramenopiles</taxon>
        <taxon>Ochrophyta</taxon>
        <taxon>Pelagophyceae</taxon>
        <taxon>Pelagomonadales</taxon>
        <taxon>Pelagomonadaceae</taxon>
        <taxon>Chrysophaeum</taxon>
    </lineage>
</organism>
<sequence length="114" mass="13043">MKPPRFRVSRTILVQSAFMLLPGALLYAIMKPRQRSPEELRADLEEKYAPQIKASKAQRDAMQQFFTNLKQGQRGTVADADQERKMQGLLTHGKSHVVRHYAYENPADKKEDGS</sequence>
<keyword evidence="1" id="KW-0812">Transmembrane</keyword>
<evidence type="ECO:0000313" key="2">
    <source>
        <dbReference type="EMBL" id="KAJ8600038.1"/>
    </source>
</evidence>
<feature type="transmembrane region" description="Helical" evidence="1">
    <location>
        <begin position="12"/>
        <end position="30"/>
    </location>
</feature>
<gene>
    <name evidence="2" type="ORF">CTAYLR_001908</name>
</gene>
<name>A0AAD7UAI2_9STRA</name>
<dbReference type="AlphaFoldDB" id="A0AAD7UAI2"/>
<dbReference type="EMBL" id="JAQMWT010000531">
    <property type="protein sequence ID" value="KAJ8600038.1"/>
    <property type="molecule type" value="Genomic_DNA"/>
</dbReference>
<protein>
    <submittedName>
        <fullName evidence="2">Uncharacterized protein</fullName>
    </submittedName>
</protein>
<evidence type="ECO:0000313" key="3">
    <source>
        <dbReference type="Proteomes" id="UP001230188"/>
    </source>
</evidence>
<keyword evidence="1" id="KW-0472">Membrane</keyword>
<keyword evidence="3" id="KW-1185">Reference proteome</keyword>
<accession>A0AAD7UAI2</accession>
<keyword evidence="1" id="KW-1133">Transmembrane helix</keyword>
<dbReference type="Proteomes" id="UP001230188">
    <property type="component" value="Unassembled WGS sequence"/>
</dbReference>